<dbReference type="PATRIC" id="fig|1405.14.peg.3573"/>
<evidence type="ECO:0000256" key="7">
    <source>
        <dbReference type="ARBA" id="ARBA00050038"/>
    </source>
</evidence>
<dbReference type="SUPFAM" id="SSF53178">
    <property type="entry name" value="Peptidyl-tRNA hydrolase-like"/>
    <property type="match status" value="1"/>
</dbReference>
<dbReference type="Proteomes" id="UP000065797">
    <property type="component" value="Unassembled WGS sequence"/>
</dbReference>
<feature type="site" description="Stabilizes the basic form of H active site to accept a proton" evidence="8">
    <location>
        <position position="112"/>
    </location>
</feature>
<evidence type="ECO:0000256" key="8">
    <source>
        <dbReference type="HAMAP-Rule" id="MF_00083"/>
    </source>
</evidence>
<dbReference type="EMBL" id="LRPH01000058">
    <property type="protein sequence ID" value="KWU60846.1"/>
    <property type="molecule type" value="Genomic_DNA"/>
</dbReference>
<accession>A0A0D6S424</accession>
<comment type="catalytic activity">
    <reaction evidence="6 8 9">
        <text>an N-acyl-L-alpha-aminoacyl-tRNA + H2O = an N-acyl-L-amino acid + a tRNA + H(+)</text>
        <dbReference type="Rhea" id="RHEA:54448"/>
        <dbReference type="Rhea" id="RHEA-COMP:10123"/>
        <dbReference type="Rhea" id="RHEA-COMP:13883"/>
        <dbReference type="ChEBI" id="CHEBI:15377"/>
        <dbReference type="ChEBI" id="CHEBI:15378"/>
        <dbReference type="ChEBI" id="CHEBI:59874"/>
        <dbReference type="ChEBI" id="CHEBI:78442"/>
        <dbReference type="ChEBI" id="CHEBI:138191"/>
        <dbReference type="EC" id="3.1.1.29"/>
    </reaction>
</comment>
<dbReference type="PANTHER" id="PTHR17224">
    <property type="entry name" value="PEPTIDYL-TRNA HYDROLASE"/>
    <property type="match status" value="1"/>
</dbReference>
<evidence type="ECO:0000313" key="14">
    <source>
        <dbReference type="EMBL" id="OOR03895.1"/>
    </source>
</evidence>
<dbReference type="GO" id="GO:0004045">
    <property type="term" value="F:peptidyl-tRNA hydrolase activity"/>
    <property type="evidence" value="ECO:0007669"/>
    <property type="project" value="UniProtKB-UniRule"/>
</dbReference>
<evidence type="ECO:0000313" key="23">
    <source>
        <dbReference type="Proteomes" id="UP000236165"/>
    </source>
</evidence>
<comment type="similarity">
    <text evidence="5 8 10">Belongs to the PTH family.</text>
</comment>
<accession>A0A084ITD2</accession>
<evidence type="ECO:0000313" key="19">
    <source>
        <dbReference type="Proteomes" id="UP000065797"/>
    </source>
</evidence>
<evidence type="ECO:0000313" key="12">
    <source>
        <dbReference type="EMBL" id="EEL72959.1"/>
    </source>
</evidence>
<dbReference type="GO" id="GO:0005737">
    <property type="term" value="C:cytoplasm"/>
    <property type="evidence" value="ECO:0007669"/>
    <property type="project" value="UniProtKB-SubCell"/>
</dbReference>
<dbReference type="Pfam" id="PF01195">
    <property type="entry name" value="Pept_tRNA_hydro"/>
    <property type="match status" value="1"/>
</dbReference>
<comment type="subunit">
    <text evidence="8">Monomer.</text>
</comment>
<reference evidence="18 24" key="8">
    <citation type="journal article" date="2019" name="Environ. Microbiol.">
        <title>An active ?-lactamase is a part of an orchestrated cell wall stress resistance network of Bacillus subtilis and related rhizosphere species.</title>
        <authorList>
            <person name="Bucher T."/>
            <person name="Keren-Paz A."/>
            <person name="Hausser J."/>
            <person name="Olender T."/>
            <person name="Cytryn E."/>
            <person name="Kolodkin-Gal I."/>
        </authorList>
    </citation>
    <scope>NUCLEOTIDE SEQUENCE [LARGE SCALE GENOMIC DNA]</scope>
    <source>
        <strain evidence="18 24">I186</strain>
    </source>
</reference>
<reference evidence="11 21" key="7">
    <citation type="submission" date="2017-04" db="EMBL/GenBank/DDBJ databases">
        <title>The Characteristic of a Fine Plant Growth-Promoting Rhizobacteria Bacillus mycoides Gnyt1 and its Whole Genome Sequencing Analysis.</title>
        <authorList>
            <person name="Li J.H."/>
            <person name="Yao T."/>
        </authorList>
    </citation>
    <scope>NUCLEOTIDE SEQUENCE [LARGE SCALE GENOMIC DNA]</scope>
    <source>
        <strain evidence="11 21">Gnyt1</strain>
    </source>
</reference>
<dbReference type="HOGENOM" id="CLU_062456_4_1_9"/>
<evidence type="ECO:0000256" key="2">
    <source>
        <dbReference type="ARBA" id="ARBA00022555"/>
    </source>
</evidence>
<evidence type="ECO:0000256" key="3">
    <source>
        <dbReference type="ARBA" id="ARBA00022801"/>
    </source>
</evidence>
<dbReference type="EMBL" id="CP065877">
    <property type="protein sequence ID" value="QQA16109.1"/>
    <property type="molecule type" value="Genomic_DNA"/>
</dbReference>
<evidence type="ECO:0000313" key="21">
    <source>
        <dbReference type="Proteomes" id="UP000192932"/>
    </source>
</evidence>
<reference evidence="19" key="2">
    <citation type="submission" date="2016-01" db="EMBL/GenBank/DDBJ databases">
        <authorList>
            <person name="McClelland M."/>
            <person name="Jain A."/>
            <person name="Saraogi P."/>
            <person name="Mendelson R."/>
            <person name="Westerman R."/>
            <person name="SanMiguel P."/>
            <person name="Csonka L."/>
        </authorList>
    </citation>
    <scope>NUCLEOTIDE SEQUENCE [LARGE SCALE GENOMIC DNA]</scope>
    <source>
        <strain evidence="19">PE8-15</strain>
    </source>
</reference>
<evidence type="ECO:0000313" key="17">
    <source>
        <dbReference type="EMBL" id="QQA16109.1"/>
    </source>
</evidence>
<evidence type="ECO:0000313" key="18">
    <source>
        <dbReference type="EMBL" id="TKI86058.1"/>
    </source>
</evidence>
<dbReference type="InterPro" id="IPR001328">
    <property type="entry name" value="Pept_tRNA_hydro"/>
</dbReference>
<reference evidence="13" key="3">
    <citation type="submission" date="2016-01" db="EMBL/GenBank/DDBJ databases">
        <authorList>
            <person name="Van Zyl L.J."/>
            <person name="Matobola R."/>
            <person name="Klein T."/>
            <person name="Biteghe F.A."/>
            <person name="Kirby B."/>
            <person name="Trindade M.I."/>
        </authorList>
    </citation>
    <scope>NUCLEOTIDE SEQUENCE</scope>
    <source>
        <strain evidence="13">PE8-15</strain>
    </source>
</reference>
<keyword evidence="2 8" id="KW-0820">tRNA-binding</keyword>
<reference evidence="16 23" key="4">
    <citation type="submission" date="2016-10" db="EMBL/GenBank/DDBJ databases">
        <title>Genome Sequence of Bacillus weihenstephanensis GM6LP.</title>
        <authorList>
            <person name="Poehlein A."/>
            <person name="Wemheuer F."/>
            <person name="Hollensteiner J."/>
            <person name="Wemheuer B."/>
        </authorList>
    </citation>
    <scope>NUCLEOTIDE SEQUENCE [LARGE SCALE GENOMIC DNA]</scope>
    <source>
        <strain evidence="16 23">GM6LP</strain>
    </source>
</reference>
<dbReference type="EMBL" id="MUAI01000032">
    <property type="protein sequence ID" value="OOR03895.1"/>
    <property type="molecule type" value="Genomic_DNA"/>
</dbReference>
<evidence type="ECO:0000313" key="16">
    <source>
        <dbReference type="EMBL" id="PJN70420.1"/>
    </source>
</evidence>
<evidence type="ECO:0000313" key="11">
    <source>
        <dbReference type="EMBL" id="ARJ19836.1"/>
    </source>
</evidence>
<evidence type="ECO:0000256" key="1">
    <source>
        <dbReference type="ARBA" id="ARBA00013260"/>
    </source>
</evidence>
<proteinExistence type="inferred from homology"/>
<dbReference type="PANTHER" id="PTHR17224:SF1">
    <property type="entry name" value="PEPTIDYL-TRNA HYDROLASE"/>
    <property type="match status" value="1"/>
</dbReference>
<dbReference type="EMBL" id="SZOD01000146">
    <property type="protein sequence ID" value="TKI86058.1"/>
    <property type="molecule type" value="Genomic_DNA"/>
</dbReference>
<comment type="subcellular location">
    <subcellularLocation>
        <location evidence="8">Cytoplasm</location>
    </subcellularLocation>
</comment>
<evidence type="ECO:0000256" key="6">
    <source>
        <dbReference type="ARBA" id="ARBA00048707"/>
    </source>
</evidence>
<dbReference type="InterPro" id="IPR036416">
    <property type="entry name" value="Pept_tRNA_hydro_sf"/>
</dbReference>
<dbReference type="CDD" id="cd00462">
    <property type="entry name" value="PTH"/>
    <property type="match status" value="1"/>
</dbReference>
<evidence type="ECO:0000256" key="10">
    <source>
        <dbReference type="RuleBase" id="RU004320"/>
    </source>
</evidence>
<evidence type="ECO:0000313" key="15">
    <source>
        <dbReference type="EMBL" id="OSX90028.1"/>
    </source>
</evidence>
<evidence type="ECO:0000313" key="13">
    <source>
        <dbReference type="EMBL" id="KWU60846.1"/>
    </source>
</evidence>
<dbReference type="EMBL" id="MKZQ01000032">
    <property type="protein sequence ID" value="PJN70420.1"/>
    <property type="molecule type" value="Genomic_DNA"/>
</dbReference>
<evidence type="ECO:0000256" key="4">
    <source>
        <dbReference type="ARBA" id="ARBA00022884"/>
    </source>
</evidence>
<feature type="binding site" evidence="8">
    <location>
        <position position="87"/>
    </location>
    <ligand>
        <name>tRNA</name>
        <dbReference type="ChEBI" id="CHEBI:17843"/>
    </ligand>
</feature>
<dbReference type="EC" id="3.1.1.29" evidence="1 8"/>
<dbReference type="Proteomes" id="UP000001753">
    <property type="component" value="Chromosome"/>
</dbReference>
<comment type="function">
    <text evidence="8">Hydrolyzes ribosome-free peptidyl-tRNAs (with 1 or more amino acids incorporated), which drop off the ribosome during protein synthesis, or as a result of ribosome stalling.</text>
</comment>
<dbReference type="EMBL" id="CP020743">
    <property type="protein sequence ID" value="ARJ19836.1"/>
    <property type="molecule type" value="Genomic_DNA"/>
</dbReference>
<evidence type="ECO:0000256" key="5">
    <source>
        <dbReference type="ARBA" id="ARBA00038063"/>
    </source>
</evidence>
<feature type="site" description="Discriminates between blocked and unblocked aminoacyl-tRNA" evidence="8">
    <location>
        <position position="30"/>
    </location>
</feature>
<organism evidence="12">
    <name type="scientific">Bacillus mycoides</name>
    <dbReference type="NCBI Taxonomy" id="1405"/>
    <lineage>
        <taxon>Bacteria</taxon>
        <taxon>Bacillati</taxon>
        <taxon>Bacillota</taxon>
        <taxon>Bacilli</taxon>
        <taxon>Bacillales</taxon>
        <taxon>Bacillaceae</taxon>
        <taxon>Bacillus</taxon>
        <taxon>Bacillus cereus group</taxon>
    </lineage>
</organism>
<dbReference type="PROSITE" id="PS01195">
    <property type="entry name" value="PEPT_TRNA_HYDROL_1"/>
    <property type="match status" value="1"/>
</dbReference>
<protein>
    <recommendedName>
        <fullName evidence="7 8">Peptidyl-tRNA hydrolase</fullName>
        <shortName evidence="8">Pth</shortName>
        <ecNumber evidence="1 8">3.1.1.29</ecNumber>
    </recommendedName>
</protein>
<dbReference type="HAMAP" id="MF_00083">
    <property type="entry name" value="Pept_tRNA_hydro_bact"/>
    <property type="match status" value="1"/>
</dbReference>
<evidence type="ECO:0000313" key="20">
    <source>
        <dbReference type="Proteomes" id="UP000190696"/>
    </source>
</evidence>
<dbReference type="Proteomes" id="UP000236165">
    <property type="component" value="Unassembled WGS sequence"/>
</dbReference>
<evidence type="ECO:0000313" key="25">
    <source>
        <dbReference type="Proteomes" id="UP000596196"/>
    </source>
</evidence>
<dbReference type="Proteomes" id="UP000596196">
    <property type="component" value="Chromosome"/>
</dbReference>
<dbReference type="EMBL" id="ACMP01000003">
    <property type="protein sequence ID" value="EEL72959.1"/>
    <property type="molecule type" value="Genomic_DNA"/>
</dbReference>
<keyword evidence="25" id="KW-1185">Reference proteome</keyword>
<keyword evidence="4 8" id="KW-0694">RNA-binding</keyword>
<dbReference type="GO" id="GO:0072344">
    <property type="term" value="P:rescue of stalled ribosome"/>
    <property type="evidence" value="ECO:0007669"/>
    <property type="project" value="UniProtKB-UniRule"/>
</dbReference>
<reference evidence="14 20" key="6">
    <citation type="submission" date="2017-01" db="EMBL/GenBank/DDBJ databases">
        <title>Bacillus cereus isolates.</title>
        <authorList>
            <person name="Beno S.M."/>
        </authorList>
    </citation>
    <scope>NUCLEOTIDE SEQUENCE [LARGE SCALE GENOMIC DNA]</scope>
    <source>
        <strain evidence="14 20">FSL W7-1108</strain>
    </source>
</reference>
<keyword evidence="8" id="KW-0963">Cytoplasm</keyword>
<name>A0A084ITD2_BACMY</name>
<dbReference type="EMBL" id="MRWU01000022">
    <property type="protein sequence ID" value="OSX90028.1"/>
    <property type="molecule type" value="Genomic_DNA"/>
</dbReference>
<reference evidence="12" key="1">
    <citation type="journal article" date="2012" name="Genome Res.">
        <title>Genomic characterization of the Bacillus cereus sensu lato species: Backdrop to the evolution of Bacillus anthracis.</title>
        <authorList>
            <person name="Zwick M.E."/>
            <person name="Joseph S.J."/>
            <person name="Didelot X."/>
            <person name="Chen P.E."/>
            <person name="Bishop-Lilly K.A."/>
            <person name="Stewart A.C."/>
            <person name="Willner K."/>
            <person name="Nolan N."/>
            <person name="Lentz S."/>
            <person name="Thomason M.K."/>
            <person name="Sozhamannan S."/>
            <person name="Mateczun A.J."/>
            <person name="Du L."/>
            <person name="Read T.D."/>
        </authorList>
    </citation>
    <scope>NUCLEOTIDE SEQUENCE [LARGE SCALE GENOMIC DNA]</scope>
    <source>
        <strain evidence="12">AH603</strain>
    </source>
</reference>
<dbReference type="Proteomes" id="UP000192932">
    <property type="component" value="Chromosome"/>
</dbReference>
<dbReference type="PROSITE" id="PS01196">
    <property type="entry name" value="PEPT_TRNA_HYDROL_2"/>
    <property type="match status" value="1"/>
</dbReference>
<feature type="binding site" evidence="8">
    <location>
        <position position="35"/>
    </location>
    <ligand>
        <name>tRNA</name>
        <dbReference type="ChEBI" id="CHEBI:17843"/>
    </ligand>
</feature>
<reference evidence="17 25" key="9">
    <citation type="submission" date="2020-12" db="EMBL/GenBank/DDBJ databases">
        <title>FDA dAtabase for Regulatory Grade micrObial Sequences (FDA-ARGOS): Supporting development and validation of Infectious Disease Dx tests.</title>
        <authorList>
            <person name="Nelson B."/>
            <person name="Plummer A."/>
            <person name="Tallon L."/>
            <person name="Sadzewicz L."/>
            <person name="Zhao X."/>
            <person name="Boylan J."/>
            <person name="Ott S."/>
            <person name="Bowen H."/>
            <person name="Vavikolanu K."/>
            <person name="Mehta A."/>
            <person name="Aluvathingal J."/>
            <person name="Nadendla S."/>
            <person name="Myers T."/>
            <person name="Yan Y."/>
            <person name="Sichtig H."/>
        </authorList>
    </citation>
    <scope>NUCLEOTIDE SEQUENCE [LARGE SCALE GENOMIC DNA]</scope>
    <source>
        <strain evidence="17 25">FDAARGOS_924</strain>
    </source>
</reference>
<evidence type="ECO:0000313" key="24">
    <source>
        <dbReference type="Proteomes" id="UP000305524"/>
    </source>
</evidence>
<dbReference type="NCBIfam" id="TIGR00447">
    <property type="entry name" value="pth"/>
    <property type="match status" value="1"/>
</dbReference>
<evidence type="ECO:0000256" key="9">
    <source>
        <dbReference type="RuleBase" id="RU000673"/>
    </source>
</evidence>
<dbReference type="Gene3D" id="3.40.50.1470">
    <property type="entry name" value="Peptidyl-tRNA hydrolase"/>
    <property type="match status" value="1"/>
</dbReference>
<keyword evidence="3 8" id="KW-0378">Hydrolase</keyword>
<dbReference type="InterPro" id="IPR018171">
    <property type="entry name" value="Pept_tRNA_hydro_CS"/>
</dbReference>
<sequence>MRRNQAWLRLFVSKKESSGTRMKLIVGLGNPGREYELTRHNIGFMAIDELAKRWSISLNEQKFKGVFGAGFVNGEKVILLKPLTYMNLSGESIRPLMDYYKIDVEDFIVMYDDLDIPVGKLRLRMKGSAGGHNGVKSTISHLGTQEFQRIRMGIDRPKNGIKVVDYVLGRFTSEEISGVNQSIENAADACEEWLNKPFLQIMNTFNS</sequence>
<dbReference type="Proteomes" id="UP000194131">
    <property type="component" value="Unassembled WGS sequence"/>
</dbReference>
<dbReference type="Proteomes" id="UP000305524">
    <property type="component" value="Unassembled WGS sequence"/>
</dbReference>
<feature type="binding site" evidence="8">
    <location>
        <position position="133"/>
    </location>
    <ligand>
        <name>tRNA</name>
        <dbReference type="ChEBI" id="CHEBI:17843"/>
    </ligand>
</feature>
<dbReference type="AlphaFoldDB" id="A0A084ITD2"/>
<accession>C2XMZ6</accession>
<feature type="binding site" evidence="8">
    <location>
        <position position="85"/>
    </location>
    <ligand>
        <name>tRNA</name>
        <dbReference type="ChEBI" id="CHEBI:17843"/>
    </ligand>
</feature>
<feature type="active site" description="Proton acceptor" evidence="8">
    <location>
        <position position="40"/>
    </location>
</feature>
<evidence type="ECO:0000313" key="22">
    <source>
        <dbReference type="Proteomes" id="UP000194131"/>
    </source>
</evidence>
<dbReference type="GO" id="GO:0006515">
    <property type="term" value="P:protein quality control for misfolded or incompletely synthesized proteins"/>
    <property type="evidence" value="ECO:0007669"/>
    <property type="project" value="UniProtKB-UniRule"/>
</dbReference>
<reference evidence="15 22" key="5">
    <citation type="submission" date="2016-12" db="EMBL/GenBank/DDBJ databases">
        <title>Genome Sequences of Twelve Sporeforming Bacillus Species Isolated from Foods.</title>
        <authorList>
            <person name="De Jong A."/>
            <person name="Holsappel S."/>
            <person name="Kuipers O.P."/>
        </authorList>
    </citation>
    <scope>NUCLEOTIDE SEQUENCE [LARGE SCALE GENOMIC DNA]</scope>
    <source>
        <strain evidence="15 22">S3E15</strain>
    </source>
</reference>
<dbReference type="Proteomes" id="UP000190696">
    <property type="component" value="Unassembled WGS sequence"/>
</dbReference>
<dbReference type="GO" id="GO:0000049">
    <property type="term" value="F:tRNA binding"/>
    <property type="evidence" value="ECO:0007669"/>
    <property type="project" value="UniProtKB-UniRule"/>
</dbReference>
<accession>C2PPS3</accession>
<dbReference type="FunFam" id="3.40.50.1470:FF:000001">
    <property type="entry name" value="Peptidyl-tRNA hydrolase"/>
    <property type="match status" value="1"/>
</dbReference>
<gene>
    <name evidence="8 16" type="primary">pth</name>
    <name evidence="13" type="ORF">AWW70_17135</name>
    <name evidence="11" type="ORF">B7492_00290</name>
    <name evidence="16" type="ORF">BACWE_27180</name>
    <name evidence="12" type="ORF">bcere0026_390</name>
    <name evidence="14" type="ORF">BW900_24740</name>
    <name evidence="18" type="ORF">FC701_07480</name>
    <name evidence="17" type="ORF">I6G81_27855</name>
    <name evidence="15" type="ORF">S3E15_02799</name>
</gene>
<comment type="function">
    <text evidence="8">Catalyzes the release of premature peptidyl moieties from peptidyl-tRNA molecules trapped in stalled 50S ribosomal subunits, and thus maintains levels of free tRNAs and 50S ribosomes.</text>
</comment>